<evidence type="ECO:0000313" key="1">
    <source>
        <dbReference type="EMBL" id="TXS89969.1"/>
    </source>
</evidence>
<proteinExistence type="predicted"/>
<accession>A0A5C8ZQF7</accession>
<evidence type="ECO:0000313" key="2">
    <source>
        <dbReference type="Proteomes" id="UP000321933"/>
    </source>
</evidence>
<sequence>MKRRDQGKASLVDILRSIKFSRESSSRNTDDCSTHFADFEQRARTRRQYSAEDAQLIRSAN</sequence>
<gene>
    <name evidence="1" type="ORF">FVW59_15260</name>
</gene>
<keyword evidence="2" id="KW-1185">Reference proteome</keyword>
<organism evidence="1 2">
    <name type="scientific">Parahaliea aestuarii</name>
    <dbReference type="NCBI Taxonomy" id="1852021"/>
    <lineage>
        <taxon>Bacteria</taxon>
        <taxon>Pseudomonadati</taxon>
        <taxon>Pseudomonadota</taxon>
        <taxon>Gammaproteobacteria</taxon>
        <taxon>Cellvibrionales</taxon>
        <taxon>Halieaceae</taxon>
        <taxon>Parahaliea</taxon>
    </lineage>
</organism>
<dbReference type="RefSeq" id="WP_148065231.1">
    <property type="nucleotide sequence ID" value="NZ_VRYZ01000007.1"/>
</dbReference>
<name>A0A5C8ZQF7_9GAMM</name>
<dbReference type="EMBL" id="VRYZ01000007">
    <property type="protein sequence ID" value="TXS89969.1"/>
    <property type="molecule type" value="Genomic_DNA"/>
</dbReference>
<dbReference type="Proteomes" id="UP000321933">
    <property type="component" value="Unassembled WGS sequence"/>
</dbReference>
<dbReference type="AlphaFoldDB" id="A0A5C8ZQF7"/>
<comment type="caution">
    <text evidence="1">The sequence shown here is derived from an EMBL/GenBank/DDBJ whole genome shotgun (WGS) entry which is preliminary data.</text>
</comment>
<dbReference type="OrthoDB" id="5739846at2"/>
<protein>
    <submittedName>
        <fullName evidence="1">Uncharacterized protein</fullName>
    </submittedName>
</protein>
<reference evidence="1 2" key="1">
    <citation type="submission" date="2019-08" db="EMBL/GenBank/DDBJ databases">
        <title>Parahaliea maris sp. nov., isolated from the surface seawater.</title>
        <authorList>
            <person name="Liu Y."/>
        </authorList>
    </citation>
    <scope>NUCLEOTIDE SEQUENCE [LARGE SCALE GENOMIC DNA]</scope>
    <source>
        <strain evidence="1 2">S2-26</strain>
    </source>
</reference>